<evidence type="ECO:0000259" key="1">
    <source>
        <dbReference type="Pfam" id="PF13619"/>
    </source>
</evidence>
<organism evidence="2 3">
    <name type="scientific">Candidatus Harrisonbacteria bacterium CG10_big_fil_rev_8_21_14_0_10_44_23</name>
    <dbReference type="NCBI Taxonomy" id="1974585"/>
    <lineage>
        <taxon>Bacteria</taxon>
        <taxon>Candidatus Harrisoniibacteriota</taxon>
    </lineage>
</organism>
<proteinExistence type="predicted"/>
<dbReference type="Pfam" id="PF13619">
    <property type="entry name" value="KTSC"/>
    <property type="match status" value="1"/>
</dbReference>
<sequence length="70" mass="8060">MNREPVKSSDLKAIGYDPETKILEVEFQSGSLYQYVNVAENVYSELMKSDSKGNYFNTQIRDGYQNTKLN</sequence>
<dbReference type="Proteomes" id="UP000229615">
    <property type="component" value="Unassembled WGS sequence"/>
</dbReference>
<feature type="domain" description="KTSC" evidence="1">
    <location>
        <begin position="7"/>
        <end position="64"/>
    </location>
</feature>
<reference evidence="3" key="1">
    <citation type="submission" date="2017-09" db="EMBL/GenBank/DDBJ databases">
        <title>Depth-based differentiation of microbial function through sediment-hosted aquifers and enrichment of novel symbionts in the deep terrestrial subsurface.</title>
        <authorList>
            <person name="Probst A.J."/>
            <person name="Ladd B."/>
            <person name="Jarett J.K."/>
            <person name="Geller-Mcgrath D.E."/>
            <person name="Sieber C.M.K."/>
            <person name="Emerson J.B."/>
            <person name="Anantharaman K."/>
            <person name="Thomas B.C."/>
            <person name="Malmstrom R."/>
            <person name="Stieglmeier M."/>
            <person name="Klingl A."/>
            <person name="Woyke T."/>
            <person name="Ryan C.M."/>
            <person name="Banfield J.F."/>
        </authorList>
    </citation>
    <scope>NUCLEOTIDE SEQUENCE [LARGE SCALE GENOMIC DNA]</scope>
</reference>
<dbReference type="AlphaFoldDB" id="A0A2H0UQ12"/>
<name>A0A2H0UQ12_9BACT</name>
<dbReference type="InterPro" id="IPR025309">
    <property type="entry name" value="KTSC_dom"/>
</dbReference>
<evidence type="ECO:0000313" key="3">
    <source>
        <dbReference type="Proteomes" id="UP000229615"/>
    </source>
</evidence>
<evidence type="ECO:0000313" key="2">
    <source>
        <dbReference type="EMBL" id="PIR88474.1"/>
    </source>
</evidence>
<comment type="caution">
    <text evidence="2">The sequence shown here is derived from an EMBL/GenBank/DDBJ whole genome shotgun (WGS) entry which is preliminary data.</text>
</comment>
<accession>A0A2H0UQ12</accession>
<dbReference type="EMBL" id="PFBB01000023">
    <property type="protein sequence ID" value="PIR88474.1"/>
    <property type="molecule type" value="Genomic_DNA"/>
</dbReference>
<protein>
    <submittedName>
        <fullName evidence="2">KTSC domain-containing protein</fullName>
    </submittedName>
</protein>
<gene>
    <name evidence="2" type="ORF">COU09_02255</name>
</gene>